<dbReference type="EMBL" id="BHYK01000015">
    <property type="protein sequence ID" value="GCD11113.1"/>
    <property type="molecule type" value="Genomic_DNA"/>
</dbReference>
<keyword evidence="2" id="KW-1185">Reference proteome</keyword>
<dbReference type="RefSeq" id="WP_125002620.1">
    <property type="nucleotide sequence ID" value="NZ_BHYK01000015.1"/>
</dbReference>
<sequence>MDNRALIPLYLNGDMINNLYTIVIQEFAEIKSETTRKQLTISTITPLYELTCGKIMQGDLNVQLVNEFSSQRIEERVSIVITILSRLKNILNDQSMLKIINNENDVKNIVEFDFVQFTGQLYKNPVIEYIEDIIRVMEMQLAFSPENIGSADESNENKVKTQVLKILKQDMENCKREKCLKFISSSIGTNNTKFIVPLEIKYMADNLDYIEGAKITVLGKVVRISKENENNSNSLLSGTYFDYLDEEYFQEFKNRFLKNTNLIRDYDKNQIEINEPVIEIIPIAMYI</sequence>
<dbReference type="InterPro" id="IPR045633">
    <property type="entry name" value="DUF6414"/>
</dbReference>
<name>A0A401UNJ3_9CLOT</name>
<protein>
    <submittedName>
        <fullName evidence="1">Uncharacterized protein</fullName>
    </submittedName>
</protein>
<reference evidence="1 2" key="1">
    <citation type="submission" date="2018-11" db="EMBL/GenBank/DDBJ databases">
        <title>Genome sequencing and assembly of Clostridium tagluense strain A121.</title>
        <authorList>
            <person name="Murakami T."/>
            <person name="Segawa T."/>
            <person name="Shcherbakova V.A."/>
            <person name="Mori H."/>
            <person name="Yoshimura Y."/>
        </authorList>
    </citation>
    <scope>NUCLEOTIDE SEQUENCE [LARGE SCALE GENOMIC DNA]</scope>
    <source>
        <strain evidence="1 2">A121</strain>
    </source>
</reference>
<evidence type="ECO:0000313" key="2">
    <source>
        <dbReference type="Proteomes" id="UP000287872"/>
    </source>
</evidence>
<evidence type="ECO:0000313" key="1">
    <source>
        <dbReference type="EMBL" id="GCD11113.1"/>
    </source>
</evidence>
<proteinExistence type="predicted"/>
<accession>A0A401UNJ3</accession>
<organism evidence="1 2">
    <name type="scientific">Clostridium tagluense</name>
    <dbReference type="NCBI Taxonomy" id="360422"/>
    <lineage>
        <taxon>Bacteria</taxon>
        <taxon>Bacillati</taxon>
        <taxon>Bacillota</taxon>
        <taxon>Clostridia</taxon>
        <taxon>Eubacteriales</taxon>
        <taxon>Clostridiaceae</taxon>
        <taxon>Clostridium</taxon>
    </lineage>
</organism>
<gene>
    <name evidence="1" type="ORF">Ctaglu_27360</name>
</gene>
<dbReference type="OrthoDB" id="1891779at2"/>
<dbReference type="Pfam" id="PF19952">
    <property type="entry name" value="DUF6414"/>
    <property type="match status" value="1"/>
</dbReference>
<dbReference type="Proteomes" id="UP000287872">
    <property type="component" value="Unassembled WGS sequence"/>
</dbReference>
<comment type="caution">
    <text evidence="1">The sequence shown here is derived from an EMBL/GenBank/DDBJ whole genome shotgun (WGS) entry which is preliminary data.</text>
</comment>
<dbReference type="AlphaFoldDB" id="A0A401UNJ3"/>